<proteinExistence type="predicted"/>
<dbReference type="Proteomes" id="UP000198211">
    <property type="component" value="Unassembled WGS sequence"/>
</dbReference>
<feature type="signal peptide" evidence="1">
    <location>
        <begin position="1"/>
        <end position="20"/>
    </location>
</feature>
<reference evidence="3" key="1">
    <citation type="submission" date="2017-03" db="EMBL/GenBank/DDBJ databases">
        <title>Phytopthora megakarya and P. palmivora, two closely related causual agents of cacao black pod achieved similar genome size and gene model numbers by different mechanisms.</title>
        <authorList>
            <person name="Ali S."/>
            <person name="Shao J."/>
            <person name="Larry D.J."/>
            <person name="Kronmiller B."/>
            <person name="Shen D."/>
            <person name="Strem M.D."/>
            <person name="Melnick R.L."/>
            <person name="Guiltinan M.J."/>
            <person name="Tyler B.M."/>
            <person name="Meinhardt L.W."/>
            <person name="Bailey B.A."/>
        </authorList>
    </citation>
    <scope>NUCLEOTIDE SEQUENCE [LARGE SCALE GENOMIC DNA]</scope>
    <source>
        <strain evidence="3">zdho120</strain>
    </source>
</reference>
<dbReference type="EMBL" id="NBNE01000958">
    <property type="protein sequence ID" value="OWZ16294.1"/>
    <property type="molecule type" value="Genomic_DNA"/>
</dbReference>
<sequence>MRKSLLLIVLVVIVLASTDARSAPDTRMLRATVGEERGIIVALGTRLKMWARSFKTWVKQILLGRGVAPVQDKRMVEVEWLVKKKAPEDVLFRHEVSPDEYFQALKLDPGLRTNAHKADLRENNPKLQKFFNYDGYFTYKKAVD</sequence>
<protein>
    <submittedName>
        <fullName evidence="2">RxLR effector protein</fullName>
    </submittedName>
</protein>
<organism evidence="2 3">
    <name type="scientific">Phytophthora megakarya</name>
    <dbReference type="NCBI Taxonomy" id="4795"/>
    <lineage>
        <taxon>Eukaryota</taxon>
        <taxon>Sar</taxon>
        <taxon>Stramenopiles</taxon>
        <taxon>Oomycota</taxon>
        <taxon>Peronosporomycetes</taxon>
        <taxon>Peronosporales</taxon>
        <taxon>Peronosporaceae</taxon>
        <taxon>Phytophthora</taxon>
    </lineage>
</organism>
<dbReference type="AlphaFoldDB" id="A0A225WFW3"/>
<keyword evidence="3" id="KW-1185">Reference proteome</keyword>
<gene>
    <name evidence="2" type="ORF">PHMEG_0009926</name>
</gene>
<feature type="chain" id="PRO_5013030889" evidence="1">
    <location>
        <begin position="21"/>
        <end position="144"/>
    </location>
</feature>
<name>A0A225WFW3_9STRA</name>
<keyword evidence="1" id="KW-0732">Signal</keyword>
<comment type="caution">
    <text evidence="2">The sequence shown here is derived from an EMBL/GenBank/DDBJ whole genome shotgun (WGS) entry which is preliminary data.</text>
</comment>
<evidence type="ECO:0000256" key="1">
    <source>
        <dbReference type="SAM" id="SignalP"/>
    </source>
</evidence>
<accession>A0A225WFW3</accession>
<evidence type="ECO:0000313" key="2">
    <source>
        <dbReference type="EMBL" id="OWZ16294.1"/>
    </source>
</evidence>
<dbReference type="OrthoDB" id="127754at2759"/>
<evidence type="ECO:0000313" key="3">
    <source>
        <dbReference type="Proteomes" id="UP000198211"/>
    </source>
</evidence>